<gene>
    <name evidence="5" type="ORF">HMPREF9511_02282</name>
</gene>
<feature type="compositionally biased region" description="Basic and acidic residues" evidence="2">
    <location>
        <begin position="38"/>
        <end position="52"/>
    </location>
</feature>
<name>A0ABC9P440_ENTFL</name>
<dbReference type="InterPro" id="IPR029051">
    <property type="entry name" value="DUF4352"/>
</dbReference>
<feature type="domain" description="DUF4352" evidence="4">
    <location>
        <begin position="71"/>
        <end position="160"/>
    </location>
</feature>
<dbReference type="Pfam" id="PF11611">
    <property type="entry name" value="DUF4352"/>
    <property type="match status" value="1"/>
</dbReference>
<evidence type="ECO:0000256" key="2">
    <source>
        <dbReference type="SAM" id="MobiDB-lite"/>
    </source>
</evidence>
<dbReference type="PROSITE" id="PS51257">
    <property type="entry name" value="PROKAR_LIPOPROTEIN"/>
    <property type="match status" value="1"/>
</dbReference>
<sequence length="198" mass="22217">MKKSIFLGLIVASTLSLGACSSNKEDATQGSAKLRTSSKSEESSTLTQEEKIPTVNRAEYNVSFSEDWQGLKTSISKVVIAELSKSEMENQKLENRYVAQVYFKIENTSDKDFNVYPDQGTLVIEGQQIDADMWFSDDLGGEILHGVTKEGMVTFSIPKISNVDNVPNIRLIWRANFDTNNYDEESSKDFDVSFDLKK</sequence>
<evidence type="ECO:0000313" key="5">
    <source>
        <dbReference type="EMBL" id="EFU89756.1"/>
    </source>
</evidence>
<protein>
    <recommendedName>
        <fullName evidence="4">DUF4352 domain-containing protein</fullName>
    </recommendedName>
</protein>
<evidence type="ECO:0000259" key="4">
    <source>
        <dbReference type="Pfam" id="PF11611"/>
    </source>
</evidence>
<feature type="compositionally biased region" description="Polar residues" evidence="2">
    <location>
        <begin position="22"/>
        <end position="35"/>
    </location>
</feature>
<accession>A0ABC9P440</accession>
<dbReference type="InterPro" id="IPR029050">
    <property type="entry name" value="Immunoprotect_excell_Ig-like"/>
</dbReference>
<feature type="chain" id="PRO_5044867415" description="DUF4352 domain-containing protein" evidence="3">
    <location>
        <begin position="19"/>
        <end position="198"/>
    </location>
</feature>
<evidence type="ECO:0000313" key="6">
    <source>
        <dbReference type="Proteomes" id="UP000004933"/>
    </source>
</evidence>
<dbReference type="RefSeq" id="WP_002390527.1">
    <property type="nucleotide sequence ID" value="NZ_GL454837.1"/>
</dbReference>
<dbReference type="AlphaFoldDB" id="A0ABC9P440"/>
<feature type="signal peptide" evidence="3">
    <location>
        <begin position="1"/>
        <end position="18"/>
    </location>
</feature>
<evidence type="ECO:0000256" key="1">
    <source>
        <dbReference type="ARBA" id="ARBA00022729"/>
    </source>
</evidence>
<dbReference type="Proteomes" id="UP000004933">
    <property type="component" value="Unassembled WGS sequence"/>
</dbReference>
<evidence type="ECO:0000256" key="3">
    <source>
        <dbReference type="SAM" id="SignalP"/>
    </source>
</evidence>
<dbReference type="EMBL" id="AEBE01000093">
    <property type="protein sequence ID" value="EFU89756.1"/>
    <property type="molecule type" value="Genomic_DNA"/>
</dbReference>
<organism evidence="5 6">
    <name type="scientific">Enterococcus faecalis TX0630</name>
    <dbReference type="NCBI Taxonomy" id="749508"/>
    <lineage>
        <taxon>Bacteria</taxon>
        <taxon>Bacillati</taxon>
        <taxon>Bacillota</taxon>
        <taxon>Bacilli</taxon>
        <taxon>Lactobacillales</taxon>
        <taxon>Enterococcaceae</taxon>
        <taxon>Enterococcus</taxon>
    </lineage>
</organism>
<dbReference type="Gene3D" id="2.60.40.1240">
    <property type="match status" value="1"/>
</dbReference>
<feature type="region of interest" description="Disordered" evidence="2">
    <location>
        <begin position="22"/>
        <end position="52"/>
    </location>
</feature>
<proteinExistence type="predicted"/>
<keyword evidence="1 3" id="KW-0732">Signal</keyword>
<reference evidence="5 6" key="1">
    <citation type="submission" date="2010-09" db="EMBL/GenBank/DDBJ databases">
        <authorList>
            <person name="Weinstock G."/>
            <person name="Sodergren E."/>
            <person name="Clifton S."/>
            <person name="Fulton L."/>
            <person name="Fulton B."/>
            <person name="Courtney L."/>
            <person name="Fronick C."/>
            <person name="Harrison M."/>
            <person name="Strong C."/>
            <person name="Farmer C."/>
            <person name="Delahaunty K."/>
            <person name="Markovic C."/>
            <person name="Hall O."/>
            <person name="Minx P."/>
            <person name="Tomlinson C."/>
            <person name="Mitreva M."/>
            <person name="Hou S."/>
            <person name="Chen J."/>
            <person name="Wollam A."/>
            <person name="Pepin K.H."/>
            <person name="Johnson M."/>
            <person name="Bhonagiri V."/>
            <person name="Zhang X."/>
            <person name="Suruliraj S."/>
            <person name="Warren W."/>
            <person name="Chinwalla A."/>
            <person name="Mardis E.R."/>
            <person name="Wilson R.K."/>
        </authorList>
    </citation>
    <scope>NUCLEOTIDE SEQUENCE [LARGE SCALE GENOMIC DNA]</scope>
    <source>
        <strain evidence="5 6">TX0630</strain>
    </source>
</reference>
<comment type="caution">
    <text evidence="5">The sequence shown here is derived from an EMBL/GenBank/DDBJ whole genome shotgun (WGS) entry which is preliminary data.</text>
</comment>